<keyword evidence="4" id="KW-1185">Reference proteome</keyword>
<reference evidence="3 4" key="1">
    <citation type="submission" date="2019-10" db="EMBL/GenBank/DDBJ databases">
        <authorList>
            <person name="Palmer J.M."/>
        </authorList>
    </citation>
    <scope>NUCLEOTIDE SEQUENCE [LARGE SCALE GENOMIC DNA]</scope>
    <source>
        <strain evidence="3 4">TWF506</strain>
    </source>
</reference>
<feature type="compositionally biased region" description="Basic residues" evidence="1">
    <location>
        <begin position="93"/>
        <end position="104"/>
    </location>
</feature>
<protein>
    <submittedName>
        <fullName evidence="3">Uncharacterized protein</fullName>
    </submittedName>
</protein>
<dbReference type="AlphaFoldDB" id="A0AAN8MZJ1"/>
<proteinExistence type="predicted"/>
<accession>A0AAN8MZJ1</accession>
<organism evidence="3 4">
    <name type="scientific">Arthrobotrys conoides</name>
    <dbReference type="NCBI Taxonomy" id="74498"/>
    <lineage>
        <taxon>Eukaryota</taxon>
        <taxon>Fungi</taxon>
        <taxon>Dikarya</taxon>
        <taxon>Ascomycota</taxon>
        <taxon>Pezizomycotina</taxon>
        <taxon>Orbiliomycetes</taxon>
        <taxon>Orbiliales</taxon>
        <taxon>Orbiliaceae</taxon>
        <taxon>Arthrobotrys</taxon>
    </lineage>
</organism>
<evidence type="ECO:0000256" key="1">
    <source>
        <dbReference type="SAM" id="MobiDB-lite"/>
    </source>
</evidence>
<feature type="transmembrane region" description="Helical" evidence="2">
    <location>
        <begin position="52"/>
        <end position="73"/>
    </location>
</feature>
<sequence>MGILTTVIMAGGAAAAIPVGSYLHAADSPKADPIHGSDGDVITSRPQVTKCIVIAICALIVTSFLAICLWRFIRHRRRRRRRRTDVEIATVHRNRRRASRRRRYREPPPPYSAAAFPEPLTTRYLEENRMATIDGIEDRGANGDSDLPRVPAPAYKL</sequence>
<evidence type="ECO:0000313" key="3">
    <source>
        <dbReference type="EMBL" id="KAK6504138.1"/>
    </source>
</evidence>
<feature type="region of interest" description="Disordered" evidence="1">
    <location>
        <begin position="135"/>
        <end position="157"/>
    </location>
</feature>
<keyword evidence="2" id="KW-0472">Membrane</keyword>
<name>A0AAN8MZJ1_9PEZI</name>
<dbReference type="Proteomes" id="UP001307849">
    <property type="component" value="Unassembled WGS sequence"/>
</dbReference>
<feature type="region of interest" description="Disordered" evidence="1">
    <location>
        <begin position="93"/>
        <end position="117"/>
    </location>
</feature>
<gene>
    <name evidence="3" type="ORF">TWF506_002346</name>
</gene>
<dbReference type="EMBL" id="JAVHJM010000010">
    <property type="protein sequence ID" value="KAK6504138.1"/>
    <property type="molecule type" value="Genomic_DNA"/>
</dbReference>
<keyword evidence="2" id="KW-0812">Transmembrane</keyword>
<keyword evidence="2" id="KW-1133">Transmembrane helix</keyword>
<comment type="caution">
    <text evidence="3">The sequence shown here is derived from an EMBL/GenBank/DDBJ whole genome shotgun (WGS) entry which is preliminary data.</text>
</comment>
<evidence type="ECO:0000256" key="2">
    <source>
        <dbReference type="SAM" id="Phobius"/>
    </source>
</evidence>
<evidence type="ECO:0000313" key="4">
    <source>
        <dbReference type="Proteomes" id="UP001307849"/>
    </source>
</evidence>